<feature type="lipid moiety-binding region" description="Phosphatidylserine amidated glycine; alternate" evidence="1">
    <location>
        <position position="123"/>
    </location>
</feature>
<dbReference type="EMBL" id="CAJJDN010000145">
    <property type="protein sequence ID" value="CAD8123550.1"/>
    <property type="molecule type" value="Genomic_DNA"/>
</dbReference>
<evidence type="ECO:0000256" key="2">
    <source>
        <dbReference type="RuleBase" id="RU004384"/>
    </source>
</evidence>
<comment type="caution">
    <text evidence="3">The sequence shown here is derived from an EMBL/GenBank/DDBJ whole genome shotgun (WGS) entry which is preliminary data.</text>
</comment>
<proteinExistence type="inferred from homology"/>
<organism evidence="3 4">
    <name type="scientific">Paramecium sonneborni</name>
    <dbReference type="NCBI Taxonomy" id="65129"/>
    <lineage>
        <taxon>Eukaryota</taxon>
        <taxon>Sar</taxon>
        <taxon>Alveolata</taxon>
        <taxon>Ciliophora</taxon>
        <taxon>Intramacronucleata</taxon>
        <taxon>Oligohymenophorea</taxon>
        <taxon>Peniculida</taxon>
        <taxon>Parameciidae</taxon>
        <taxon>Paramecium</taxon>
    </lineage>
</organism>
<keyword evidence="2" id="KW-0072">Autophagy</keyword>
<evidence type="ECO:0000313" key="3">
    <source>
        <dbReference type="EMBL" id="CAD8123550.1"/>
    </source>
</evidence>
<keyword evidence="4" id="KW-1185">Reference proteome</keyword>
<reference evidence="3" key="1">
    <citation type="submission" date="2021-01" db="EMBL/GenBank/DDBJ databases">
        <authorList>
            <consortium name="Genoscope - CEA"/>
            <person name="William W."/>
        </authorList>
    </citation>
    <scope>NUCLEOTIDE SEQUENCE</scope>
</reference>
<dbReference type="InterPro" id="IPR004241">
    <property type="entry name" value="Atg8-like"/>
</dbReference>
<dbReference type="GO" id="GO:0006914">
    <property type="term" value="P:autophagy"/>
    <property type="evidence" value="ECO:0007669"/>
    <property type="project" value="UniProtKB-KW"/>
</dbReference>
<dbReference type="PANTHER" id="PTHR10969">
    <property type="entry name" value="MICROTUBULE-ASSOCIATED PROTEINS 1A/1B LIGHT CHAIN 3-RELATED"/>
    <property type="match status" value="1"/>
</dbReference>
<name>A0A8S1R9M0_9CILI</name>
<dbReference type="Proteomes" id="UP000692954">
    <property type="component" value="Unassembled WGS sequence"/>
</dbReference>
<dbReference type="Pfam" id="PF02991">
    <property type="entry name" value="ATG8"/>
    <property type="match status" value="1"/>
</dbReference>
<gene>
    <name evidence="3" type="ORF">PSON_ATCC_30995.1.T1450097</name>
</gene>
<keyword evidence="1" id="KW-0449">Lipoprotein</keyword>
<accession>A0A8S1R9M0</accession>
<comment type="similarity">
    <text evidence="2">Belongs to the ATG8 family.</text>
</comment>
<evidence type="ECO:0000256" key="1">
    <source>
        <dbReference type="PIRSR" id="PIRSR604241-50"/>
    </source>
</evidence>
<dbReference type="AlphaFoldDB" id="A0A8S1R9M0"/>
<protein>
    <recommendedName>
        <fullName evidence="2">Autophagy-related protein</fullName>
    </recommendedName>
</protein>
<evidence type="ECO:0000313" key="4">
    <source>
        <dbReference type="Proteomes" id="UP000692954"/>
    </source>
</evidence>
<dbReference type="OrthoDB" id="6738456at2759"/>
<sequence>MQKQKKAQTYKDSHTLEERKKRVQEQLAKYPEMIPVIVEKIPGCKLPQLQKVKFLVNSSFSFNEFKNTIKKKLQLDEKTSTLFMYCGKSLMNEHDKLRNIYDQYKDPEDGFLYLQYADAETFGF</sequence>
<dbReference type="FunFam" id="3.10.20.90:FF:000474">
    <property type="entry name" value="Autophagy-related protein"/>
    <property type="match status" value="1"/>
</dbReference>